<evidence type="ECO:0000313" key="7">
    <source>
        <dbReference type="EMBL" id="KAE9212234.1"/>
    </source>
</evidence>
<dbReference type="EMBL" id="QXGA01001052">
    <property type="protein sequence ID" value="KAE9130588.1"/>
    <property type="molecule type" value="Genomic_DNA"/>
</dbReference>
<dbReference type="EMBL" id="QXGC01001066">
    <property type="protein sequence ID" value="KAE9212234.1"/>
    <property type="molecule type" value="Genomic_DNA"/>
</dbReference>
<dbReference type="EMBL" id="QXGB01001111">
    <property type="protein sequence ID" value="KAE9196824.1"/>
    <property type="molecule type" value="Genomic_DNA"/>
</dbReference>
<sequence length="96" mass="10884">MNHITSQHPDYEGVVRNFQGDKNGTVLCFVNKKSTTIFGRLVWIVEGNLPFCFCENPETRRYTNLDPICDDTLVKYVEGVSSGVLVYCFLSETTVL</sequence>
<evidence type="ECO:0000313" key="1">
    <source>
        <dbReference type="EMBL" id="KAE8931847.1"/>
    </source>
</evidence>
<dbReference type="Proteomes" id="UP000440732">
    <property type="component" value="Unassembled WGS sequence"/>
</dbReference>
<dbReference type="EMBL" id="QXGD01001155">
    <property type="protein sequence ID" value="KAE9213265.1"/>
    <property type="molecule type" value="Genomic_DNA"/>
</dbReference>
<evidence type="ECO:0000313" key="18">
    <source>
        <dbReference type="Proteomes" id="UP000488956"/>
    </source>
</evidence>
<proteinExistence type="predicted"/>
<dbReference type="Proteomes" id="UP000441208">
    <property type="component" value="Unassembled WGS sequence"/>
</dbReference>
<dbReference type="Proteomes" id="UP000437068">
    <property type="component" value="Unassembled WGS sequence"/>
</dbReference>
<dbReference type="EMBL" id="QXFZ01001120">
    <property type="protein sequence ID" value="KAE9096557.1"/>
    <property type="molecule type" value="Genomic_DNA"/>
</dbReference>
<dbReference type="Proteomes" id="UP000440367">
    <property type="component" value="Unassembled WGS sequence"/>
</dbReference>
<dbReference type="EMBL" id="QXFW01001079">
    <property type="protein sequence ID" value="KAE8996953.1"/>
    <property type="molecule type" value="Genomic_DNA"/>
</dbReference>
<evidence type="ECO:0000313" key="4">
    <source>
        <dbReference type="EMBL" id="KAE9096842.1"/>
    </source>
</evidence>
<dbReference type="EMBL" id="QXGF01001189">
    <property type="protein sequence ID" value="KAE8931847.1"/>
    <property type="molecule type" value="Genomic_DNA"/>
</dbReference>
<comment type="caution">
    <text evidence="1">The sequence shown here is derived from an EMBL/GenBank/DDBJ whole genome shotgun (WGS) entry which is preliminary data.</text>
</comment>
<dbReference type="Proteomes" id="UP000460718">
    <property type="component" value="Unassembled WGS sequence"/>
</dbReference>
<evidence type="ECO:0000313" key="9">
    <source>
        <dbReference type="EMBL" id="KAE9298149.1"/>
    </source>
</evidence>
<evidence type="ECO:0000313" key="14">
    <source>
        <dbReference type="Proteomes" id="UP000440732"/>
    </source>
</evidence>
<dbReference type="Proteomes" id="UP000433483">
    <property type="component" value="Unassembled WGS sequence"/>
</dbReference>
<dbReference type="Proteomes" id="UP000488956">
    <property type="component" value="Unassembled WGS sequence"/>
</dbReference>
<evidence type="ECO:0000313" key="10">
    <source>
        <dbReference type="Proteomes" id="UP000429523"/>
    </source>
</evidence>
<reference evidence="10 11" key="1">
    <citation type="submission" date="2018-08" db="EMBL/GenBank/DDBJ databases">
        <title>Genomic investigation of the strawberry pathogen Phytophthora fragariae indicates pathogenicity is determined by transcriptional variation in three key races.</title>
        <authorList>
            <person name="Adams T.M."/>
            <person name="Armitage A.D."/>
            <person name="Sobczyk M.K."/>
            <person name="Bates H.J."/>
            <person name="Dunwell J.M."/>
            <person name="Nellist C.F."/>
            <person name="Harrison R.J."/>
        </authorList>
    </citation>
    <scope>NUCLEOTIDE SEQUENCE [LARGE SCALE GENOMIC DNA]</scope>
    <source>
        <strain evidence="9 12">A4</strain>
        <strain evidence="8 13">BC-1</strain>
        <strain evidence="7 17">BC-23</strain>
        <strain evidence="6 11">NOV-27</strain>
        <strain evidence="5 14">NOV-5</strain>
        <strain evidence="3 15">NOV-71</strain>
        <strain evidence="1 10">NOV-9</strain>
        <strain evidence="4 18">ONT-3</strain>
        <strain evidence="2 16">SCRP245</strain>
    </source>
</reference>
<evidence type="ECO:0000313" key="15">
    <source>
        <dbReference type="Proteomes" id="UP000441208"/>
    </source>
</evidence>
<evidence type="ECO:0000313" key="13">
    <source>
        <dbReference type="Proteomes" id="UP000440367"/>
    </source>
</evidence>
<evidence type="ECO:0000313" key="6">
    <source>
        <dbReference type="EMBL" id="KAE9196824.1"/>
    </source>
</evidence>
<evidence type="ECO:0000313" key="3">
    <source>
        <dbReference type="EMBL" id="KAE9096557.1"/>
    </source>
</evidence>
<evidence type="ECO:0000313" key="8">
    <source>
        <dbReference type="EMBL" id="KAE9213265.1"/>
    </source>
</evidence>
<organism evidence="1 10">
    <name type="scientific">Phytophthora fragariae</name>
    <dbReference type="NCBI Taxonomy" id="53985"/>
    <lineage>
        <taxon>Eukaryota</taxon>
        <taxon>Sar</taxon>
        <taxon>Stramenopiles</taxon>
        <taxon>Oomycota</taxon>
        <taxon>Peronosporomycetes</taxon>
        <taxon>Peronosporales</taxon>
        <taxon>Peronosporaceae</taxon>
        <taxon>Phytophthora</taxon>
    </lineage>
</organism>
<name>A0A6A3EHW1_9STRA</name>
<evidence type="ECO:0000313" key="2">
    <source>
        <dbReference type="EMBL" id="KAE8996953.1"/>
    </source>
</evidence>
<evidence type="ECO:0000313" key="16">
    <source>
        <dbReference type="Proteomes" id="UP000460718"/>
    </source>
</evidence>
<dbReference type="EMBL" id="QXFX01001094">
    <property type="protein sequence ID" value="KAE9096842.1"/>
    <property type="molecule type" value="Genomic_DNA"/>
</dbReference>
<evidence type="ECO:0000313" key="5">
    <source>
        <dbReference type="EMBL" id="KAE9130588.1"/>
    </source>
</evidence>
<evidence type="ECO:0000313" key="11">
    <source>
        <dbReference type="Proteomes" id="UP000433483"/>
    </source>
</evidence>
<accession>A0A6A3EHW1</accession>
<dbReference type="OrthoDB" id="10509665at2759"/>
<dbReference type="Proteomes" id="UP000429523">
    <property type="component" value="Unassembled WGS sequence"/>
</dbReference>
<dbReference type="Proteomes" id="UP000476176">
    <property type="component" value="Unassembled WGS sequence"/>
</dbReference>
<dbReference type="EMBL" id="QXGE01001080">
    <property type="protein sequence ID" value="KAE9298149.1"/>
    <property type="molecule type" value="Genomic_DNA"/>
</dbReference>
<evidence type="ECO:0000313" key="12">
    <source>
        <dbReference type="Proteomes" id="UP000437068"/>
    </source>
</evidence>
<evidence type="ECO:0000313" key="17">
    <source>
        <dbReference type="Proteomes" id="UP000476176"/>
    </source>
</evidence>
<protein>
    <submittedName>
        <fullName evidence="1">Uncharacterized protein</fullName>
    </submittedName>
</protein>
<gene>
    <name evidence="9" type="ORF">PF001_g16065</name>
    <name evidence="8" type="ORF">PF002_g18013</name>
    <name evidence="7" type="ORF">PF004_g15685</name>
    <name evidence="6" type="ORF">PF005_g16723</name>
    <name evidence="5" type="ORF">PF006_g15725</name>
    <name evidence="3" type="ORF">PF007_g16955</name>
    <name evidence="1" type="ORF">PF009_g18103</name>
    <name evidence="4" type="ORF">PF010_g16186</name>
    <name evidence="2" type="ORF">PF011_g15697</name>
</gene>
<keyword evidence="11" id="KW-1185">Reference proteome</keyword>
<dbReference type="AlphaFoldDB" id="A0A6A3EHW1"/>